<dbReference type="EMBL" id="BMQA01000060">
    <property type="protein sequence ID" value="GGJ59287.1"/>
    <property type="molecule type" value="Genomic_DNA"/>
</dbReference>
<reference evidence="2" key="2">
    <citation type="submission" date="2020-09" db="EMBL/GenBank/DDBJ databases">
        <authorList>
            <person name="Sun Q."/>
            <person name="Ohkuma M."/>
        </authorList>
    </citation>
    <scope>NUCLEOTIDE SEQUENCE</scope>
    <source>
        <strain evidence="2">JCM 3086</strain>
    </source>
</reference>
<comment type="caution">
    <text evidence="2">The sequence shown here is derived from an EMBL/GenBank/DDBJ whole genome shotgun (WGS) entry which is preliminary data.</text>
</comment>
<evidence type="ECO:0000256" key="1">
    <source>
        <dbReference type="SAM" id="MobiDB-lite"/>
    </source>
</evidence>
<evidence type="ECO:0000313" key="2">
    <source>
        <dbReference type="EMBL" id="GGJ59287.1"/>
    </source>
</evidence>
<feature type="compositionally biased region" description="Acidic residues" evidence="1">
    <location>
        <begin position="119"/>
        <end position="130"/>
    </location>
</feature>
<keyword evidence="3" id="KW-1185">Reference proteome</keyword>
<organism evidence="2 3">
    <name type="scientific">Streptomyces brasiliensis</name>
    <dbReference type="NCBI Taxonomy" id="1954"/>
    <lineage>
        <taxon>Bacteria</taxon>
        <taxon>Bacillati</taxon>
        <taxon>Actinomycetota</taxon>
        <taxon>Actinomycetes</taxon>
        <taxon>Kitasatosporales</taxon>
        <taxon>Streptomycetaceae</taxon>
        <taxon>Streptomyces</taxon>
    </lineage>
</organism>
<dbReference type="AlphaFoldDB" id="A0A917P389"/>
<name>A0A917P389_9ACTN</name>
<sequence>MDVGEPRRRGAVLFDGGRCARPAGHHLLDGTWSWCSLEPHLPAHIWRGYHDAADEDRRAQHEAWLASLTPAERAAWEADQEAAYWANMADEAREPYDPHEDKYAAMVLDELDEERRADETDDFGEYEDGEWAGVEMWDGADR</sequence>
<protein>
    <submittedName>
        <fullName evidence="2">Uncharacterized protein</fullName>
    </submittedName>
</protein>
<feature type="region of interest" description="Disordered" evidence="1">
    <location>
        <begin position="118"/>
        <end position="142"/>
    </location>
</feature>
<accession>A0A917P389</accession>
<dbReference type="Proteomes" id="UP000657574">
    <property type="component" value="Unassembled WGS sequence"/>
</dbReference>
<dbReference type="RefSeq" id="WP_189316467.1">
    <property type="nucleotide sequence ID" value="NZ_BMQA01000060.1"/>
</dbReference>
<reference evidence="2" key="1">
    <citation type="journal article" date="2014" name="Int. J. Syst. Evol. Microbiol.">
        <title>Complete genome sequence of Corynebacterium casei LMG S-19264T (=DSM 44701T), isolated from a smear-ripened cheese.</title>
        <authorList>
            <consortium name="US DOE Joint Genome Institute (JGI-PGF)"/>
            <person name="Walter F."/>
            <person name="Albersmeier A."/>
            <person name="Kalinowski J."/>
            <person name="Ruckert C."/>
        </authorList>
    </citation>
    <scope>NUCLEOTIDE SEQUENCE</scope>
    <source>
        <strain evidence="2">JCM 3086</strain>
    </source>
</reference>
<evidence type="ECO:0000313" key="3">
    <source>
        <dbReference type="Proteomes" id="UP000657574"/>
    </source>
</evidence>
<gene>
    <name evidence="2" type="ORF">GCM10010121_082510</name>
</gene>
<proteinExistence type="predicted"/>